<keyword evidence="6 11" id="KW-0862">Zinc</keyword>
<organism evidence="15 16">
    <name type="scientific">Paenibacillus oryzisoli</name>
    <dbReference type="NCBI Taxonomy" id="1850517"/>
    <lineage>
        <taxon>Bacteria</taxon>
        <taxon>Bacillati</taxon>
        <taxon>Bacillota</taxon>
        <taxon>Bacilli</taxon>
        <taxon>Bacillales</taxon>
        <taxon>Paenibacillaceae</taxon>
        <taxon>Paenibacillus</taxon>
    </lineage>
</organism>
<feature type="binding site" evidence="10">
    <location>
        <position position="319"/>
    </location>
    <ligand>
        <name>substrate</name>
    </ligand>
</feature>
<keyword evidence="4 11" id="KW-0479">Metal-binding</keyword>
<dbReference type="InterPro" id="IPR017853">
    <property type="entry name" value="GH"/>
</dbReference>
<comment type="catalytic activity">
    <reaction evidence="1 8">
        <text>Hydrolysis of terminal non-reducing beta-D-galactose residues in beta-D-galactosides.</text>
        <dbReference type="EC" id="3.2.1.23"/>
    </reaction>
</comment>
<dbReference type="EMBL" id="LYPB01000047">
    <property type="protein sequence ID" value="OAS21849.1"/>
    <property type="molecule type" value="Genomic_DNA"/>
</dbReference>
<feature type="domain" description="Beta-galactosidase trimerisation" evidence="13">
    <location>
        <begin position="402"/>
        <end position="603"/>
    </location>
</feature>
<evidence type="ECO:0000313" key="16">
    <source>
        <dbReference type="Proteomes" id="UP000078454"/>
    </source>
</evidence>
<evidence type="ECO:0000256" key="1">
    <source>
        <dbReference type="ARBA" id="ARBA00001412"/>
    </source>
</evidence>
<dbReference type="OrthoDB" id="9800974at2"/>
<keyword evidence="16" id="KW-1185">Reference proteome</keyword>
<dbReference type="SUPFAM" id="SSF52317">
    <property type="entry name" value="Class I glutamine amidotransferase-like"/>
    <property type="match status" value="1"/>
</dbReference>
<comment type="caution">
    <text evidence="15">The sequence shown here is derived from an EMBL/GenBank/DDBJ whole genome shotgun (WGS) entry which is preliminary data.</text>
</comment>
<dbReference type="InterPro" id="IPR003476">
    <property type="entry name" value="Glyco_hydro_42"/>
</dbReference>
<dbReference type="GO" id="GO:0046872">
    <property type="term" value="F:metal ion binding"/>
    <property type="evidence" value="ECO:0007669"/>
    <property type="project" value="UniProtKB-KW"/>
</dbReference>
<dbReference type="STRING" id="1850517.A8708_06860"/>
<evidence type="ECO:0000256" key="2">
    <source>
        <dbReference type="ARBA" id="ARBA00005940"/>
    </source>
</evidence>
<feature type="active site" description="Nucleophile" evidence="9">
    <location>
        <position position="311"/>
    </location>
</feature>
<dbReference type="EC" id="3.2.1.23" evidence="3 8"/>
<evidence type="ECO:0000259" key="12">
    <source>
        <dbReference type="Pfam" id="PF02449"/>
    </source>
</evidence>
<feature type="binding site" evidence="11">
    <location>
        <position position="149"/>
    </location>
    <ligand>
        <name>Zn(2+)</name>
        <dbReference type="ChEBI" id="CHEBI:29105"/>
    </ligand>
</feature>
<protein>
    <recommendedName>
        <fullName evidence="3 8">Beta-galactosidase</fullName>
        <shortName evidence="8">Beta-gal</shortName>
        <ecNumber evidence="3 8">3.2.1.23</ecNumber>
    </recommendedName>
</protein>
<feature type="active site" description="Proton donor" evidence="9">
    <location>
        <position position="142"/>
    </location>
</feature>
<dbReference type="Gene3D" id="2.60.40.1180">
    <property type="entry name" value="Golgi alpha-mannosidase II"/>
    <property type="match status" value="1"/>
</dbReference>
<dbReference type="RefSeq" id="WP_068662313.1">
    <property type="nucleotide sequence ID" value="NZ_LYPB01000047.1"/>
</dbReference>
<gene>
    <name evidence="15" type="ORF">A8708_06860</name>
</gene>
<feature type="binding site" evidence="10">
    <location>
        <position position="103"/>
    </location>
    <ligand>
        <name>substrate</name>
    </ligand>
</feature>
<feature type="binding site" evidence="11">
    <location>
        <position position="107"/>
    </location>
    <ligand>
        <name>Zn(2+)</name>
        <dbReference type="ChEBI" id="CHEBI:29105"/>
    </ligand>
</feature>
<dbReference type="InterPro" id="IPR013780">
    <property type="entry name" value="Glyco_hydro_b"/>
</dbReference>
<evidence type="ECO:0000256" key="9">
    <source>
        <dbReference type="PIRSR" id="PIRSR001084-1"/>
    </source>
</evidence>
<dbReference type="Pfam" id="PF08532">
    <property type="entry name" value="Glyco_hydro_42M"/>
    <property type="match status" value="1"/>
</dbReference>
<dbReference type="GO" id="GO:0006012">
    <property type="term" value="P:galactose metabolic process"/>
    <property type="evidence" value="ECO:0007669"/>
    <property type="project" value="InterPro"/>
</dbReference>
<name>A0A198AK34_9BACL</name>
<dbReference type="CDD" id="cd03143">
    <property type="entry name" value="A4_beta-galactosidase_middle_domain"/>
    <property type="match status" value="1"/>
</dbReference>
<dbReference type="GO" id="GO:0004565">
    <property type="term" value="F:beta-galactosidase activity"/>
    <property type="evidence" value="ECO:0007669"/>
    <property type="project" value="UniProtKB-EC"/>
</dbReference>
<evidence type="ECO:0000259" key="14">
    <source>
        <dbReference type="Pfam" id="PF08533"/>
    </source>
</evidence>
<dbReference type="Gene3D" id="3.40.50.880">
    <property type="match status" value="1"/>
</dbReference>
<dbReference type="AlphaFoldDB" id="A0A198AK34"/>
<accession>A0A198AK34</accession>
<keyword evidence="7 8" id="KW-0326">Glycosidase</keyword>
<feature type="domain" description="Beta-galactosidase C-terminal" evidence="14">
    <location>
        <begin position="613"/>
        <end position="668"/>
    </location>
</feature>
<proteinExistence type="inferred from homology"/>
<feature type="binding site" evidence="11">
    <location>
        <position position="147"/>
    </location>
    <ligand>
        <name>Zn(2+)</name>
        <dbReference type="ChEBI" id="CHEBI:29105"/>
    </ligand>
</feature>
<dbReference type="Gene3D" id="3.20.20.80">
    <property type="entry name" value="Glycosidases"/>
    <property type="match status" value="1"/>
</dbReference>
<comment type="similarity">
    <text evidence="2 8">Belongs to the glycosyl hydrolase 42 family.</text>
</comment>
<evidence type="ECO:0000259" key="13">
    <source>
        <dbReference type="Pfam" id="PF08532"/>
    </source>
</evidence>
<dbReference type="Pfam" id="PF02449">
    <property type="entry name" value="Glyco_hydro_42"/>
    <property type="match status" value="1"/>
</dbReference>
<sequence>MYFGVDYYPEHWPEARWSIDAKMMREAHINIVRLAEFAWAKMEPEEGTYDFTWLDRSIEVFSKEKIKIVLGTPTAAAPKWLMDKYPDMYPKDVYGLTKGFGTRRHYCLNHPVYRHYSKQIARAMAEHYKDNGNIVAWQIDNEFGGACYCQSDLHAFRIWLRKKYGTIDKLNQEWGAIFWSQTYRTWEEIILPVYSSSDGFSQSGGGGNGMSTPFNHNPGLQLDYQRFFSDATADYQRLQIEEIRAFSSLPITHNLMGHFNELNYFDLGKDLDFISWDNYPNNMWAKSKPTNTAMAHDLMRGIKNSNFWMMEQQSGPCGWHSMGDTPEPGQVRLWTYQAIAHGAEAMVYFRWRACTVGIEQYWHGILDHDGLGRRRYREVKQIGQELKMLSSLFVDAKNASPVALIKSYDNVWSHRAQPHNHKFTYGGLLDSYYKAVANQHIGMDVTSVENDFTPYKLVIMPAFNLMTEEISDKCKTYVKNGGSLLITFRSGTRTWNNQITTLTFPGLFRELAGVELEEFDSINFGRTVTIDGSFGEGTSSTWCDVLKLTGAEALADYDSHYYKGTPAVTVNTFGKGRVYYVACDLNDEAMSSLMGLIVQREQISTCLPKSYEGVEALERSKDGQSYLMVLNHQNAEVTVELNGSYRDALSETDVHNQIVLAPYAAHVLLKI</sequence>
<evidence type="ECO:0000256" key="10">
    <source>
        <dbReference type="PIRSR" id="PIRSR001084-2"/>
    </source>
</evidence>
<evidence type="ECO:0000256" key="6">
    <source>
        <dbReference type="ARBA" id="ARBA00022833"/>
    </source>
</evidence>
<dbReference type="PIRSF" id="PIRSF001084">
    <property type="entry name" value="B-galactosidase"/>
    <property type="match status" value="1"/>
</dbReference>
<evidence type="ECO:0000256" key="8">
    <source>
        <dbReference type="PIRNR" id="PIRNR001084"/>
    </source>
</evidence>
<feature type="binding site" evidence="10">
    <location>
        <position position="141"/>
    </location>
    <ligand>
        <name>substrate</name>
    </ligand>
</feature>
<evidence type="ECO:0000256" key="7">
    <source>
        <dbReference type="ARBA" id="ARBA00023295"/>
    </source>
</evidence>
<dbReference type="GO" id="GO:0009341">
    <property type="term" value="C:beta-galactosidase complex"/>
    <property type="evidence" value="ECO:0007669"/>
    <property type="project" value="InterPro"/>
</dbReference>
<dbReference type="PANTHER" id="PTHR36447">
    <property type="entry name" value="BETA-GALACTOSIDASE GANA"/>
    <property type="match status" value="1"/>
</dbReference>
<keyword evidence="5 8" id="KW-0378">Hydrolase</keyword>
<dbReference type="InterPro" id="IPR013738">
    <property type="entry name" value="Beta_galactosidase_Trimer"/>
</dbReference>
<reference evidence="15 16" key="1">
    <citation type="submission" date="2016-05" db="EMBL/GenBank/DDBJ databases">
        <title>Paenibacillus sp. 1ZS3-15 nov., isolated from the rhizosphere soil.</title>
        <authorList>
            <person name="Zhang X.X."/>
            <person name="Zhang J."/>
        </authorList>
    </citation>
    <scope>NUCLEOTIDE SEQUENCE [LARGE SCALE GENOMIC DNA]</scope>
    <source>
        <strain evidence="15 16">1ZS3-15</strain>
    </source>
</reference>
<evidence type="ECO:0000313" key="15">
    <source>
        <dbReference type="EMBL" id="OAS21849.1"/>
    </source>
</evidence>
<dbReference type="Proteomes" id="UP000078454">
    <property type="component" value="Unassembled WGS sequence"/>
</dbReference>
<dbReference type="Pfam" id="PF08533">
    <property type="entry name" value="Glyco_hydro_42C"/>
    <property type="match status" value="1"/>
</dbReference>
<dbReference type="InterPro" id="IPR029062">
    <property type="entry name" value="Class_I_gatase-like"/>
</dbReference>
<evidence type="ECO:0000256" key="3">
    <source>
        <dbReference type="ARBA" id="ARBA00012756"/>
    </source>
</evidence>
<feature type="domain" description="Glycoside hydrolase family 42 N-terminal" evidence="12">
    <location>
        <begin position="6"/>
        <end position="388"/>
    </location>
</feature>
<evidence type="ECO:0000256" key="11">
    <source>
        <dbReference type="PIRSR" id="PIRSR001084-3"/>
    </source>
</evidence>
<evidence type="ECO:0000256" key="5">
    <source>
        <dbReference type="ARBA" id="ARBA00022801"/>
    </source>
</evidence>
<evidence type="ECO:0000256" key="4">
    <source>
        <dbReference type="ARBA" id="ARBA00022723"/>
    </source>
</evidence>
<dbReference type="PANTHER" id="PTHR36447:SF2">
    <property type="entry name" value="BETA-GALACTOSIDASE YESZ"/>
    <property type="match status" value="1"/>
</dbReference>
<dbReference type="InterPro" id="IPR013739">
    <property type="entry name" value="Beta_galactosidase_C"/>
</dbReference>
<dbReference type="InterPro" id="IPR013529">
    <property type="entry name" value="Glyco_hydro_42_N"/>
</dbReference>
<dbReference type="SUPFAM" id="SSF51445">
    <property type="entry name" value="(Trans)glycosidases"/>
    <property type="match status" value="1"/>
</dbReference>